<evidence type="ECO:0000313" key="1">
    <source>
        <dbReference type="EMBL" id="DAD78423.1"/>
    </source>
</evidence>
<name>A0A8S5M8L1_9CAUD</name>
<organism evidence="1">
    <name type="scientific">Siphoviridae sp. ctg5k4</name>
    <dbReference type="NCBI Taxonomy" id="2826418"/>
    <lineage>
        <taxon>Viruses</taxon>
        <taxon>Duplodnaviria</taxon>
        <taxon>Heunggongvirae</taxon>
        <taxon>Uroviricota</taxon>
        <taxon>Caudoviricetes</taxon>
    </lineage>
</organism>
<reference evidence="1" key="1">
    <citation type="journal article" date="2021" name="Proc. Natl. Acad. Sci. U.S.A.">
        <title>A Catalog of Tens of Thousands of Viruses from Human Metagenomes Reveals Hidden Associations with Chronic Diseases.</title>
        <authorList>
            <person name="Tisza M.J."/>
            <person name="Buck C.B."/>
        </authorList>
    </citation>
    <scope>NUCLEOTIDE SEQUENCE</scope>
    <source>
        <strain evidence="1">Ctg5k4</strain>
    </source>
</reference>
<protein>
    <submittedName>
        <fullName evidence="1">Tail completion protein</fullName>
    </submittedName>
</protein>
<sequence>MMLTELASAIKEAGFNNLAYRRFLPGKRVPTPFVVYYEDETQAIYADNTCYFAYAGITVELYTDKKMPVEEEKLEAVFRQHQWAFVKTELFVESEQLILIKYELEGL</sequence>
<proteinExistence type="predicted"/>
<accession>A0A8S5M8L1</accession>
<dbReference type="EMBL" id="BK014843">
    <property type="protein sequence ID" value="DAD78423.1"/>
    <property type="molecule type" value="Genomic_DNA"/>
</dbReference>